<dbReference type="NCBIfam" id="TIGR00136">
    <property type="entry name" value="mnmG_gidA"/>
    <property type="match status" value="1"/>
</dbReference>
<feature type="domain" description="tRNA uridine 5-carboxymethylaminomethyl modification enzyme C-terminal subdomain" evidence="13">
    <location>
        <begin position="550"/>
        <end position="621"/>
    </location>
</feature>
<feature type="binding site" evidence="12">
    <location>
        <begin position="11"/>
        <end position="16"/>
    </location>
    <ligand>
        <name>FAD</name>
        <dbReference type="ChEBI" id="CHEBI:57692"/>
    </ligand>
</feature>
<accession>A0AA41Y932</accession>
<dbReference type="Proteomes" id="UP001163821">
    <property type="component" value="Unassembled WGS sequence"/>
</dbReference>
<gene>
    <name evidence="12 14" type="primary">mnmG</name>
    <name evidence="12" type="synonym">gidA</name>
    <name evidence="14" type="ORF">N2K84_01915</name>
</gene>
<keyword evidence="5 12" id="KW-0963">Cytoplasm</keyword>
<dbReference type="InterPro" id="IPR047001">
    <property type="entry name" value="MnmG_C_subdom"/>
</dbReference>
<feature type="binding site" evidence="12">
    <location>
        <position position="178"/>
    </location>
    <ligand>
        <name>FAD</name>
        <dbReference type="ChEBI" id="CHEBI:57692"/>
    </ligand>
</feature>
<feature type="binding site" evidence="12">
    <location>
        <position position="123"/>
    </location>
    <ligand>
        <name>FAD</name>
        <dbReference type="ChEBI" id="CHEBI:57692"/>
    </ligand>
</feature>
<keyword evidence="8 12" id="KW-0274">FAD</keyword>
<dbReference type="InterPro" id="IPR020595">
    <property type="entry name" value="MnmG-rel_CS"/>
</dbReference>
<dbReference type="InterPro" id="IPR002218">
    <property type="entry name" value="MnmG-rel"/>
</dbReference>
<dbReference type="RefSeq" id="WP_282590075.1">
    <property type="nucleotide sequence ID" value="NZ_JAPAAF010000002.1"/>
</dbReference>
<evidence type="ECO:0000313" key="14">
    <source>
        <dbReference type="EMBL" id="MCW0481465.1"/>
    </source>
</evidence>
<dbReference type="AlphaFoldDB" id="A0AA41Y932"/>
<evidence type="ECO:0000256" key="5">
    <source>
        <dbReference type="ARBA" id="ARBA00022490"/>
    </source>
</evidence>
<protein>
    <recommendedName>
        <fullName evidence="4 12">tRNA uridine 5-carboxymethylaminomethyl modification enzyme MnmG</fullName>
    </recommendedName>
    <alternativeName>
        <fullName evidence="11 12">Glucose-inhibited division protein A</fullName>
    </alternativeName>
</protein>
<evidence type="ECO:0000256" key="9">
    <source>
        <dbReference type="ARBA" id="ARBA00023027"/>
    </source>
</evidence>
<evidence type="ECO:0000256" key="11">
    <source>
        <dbReference type="ARBA" id="ARBA00031800"/>
    </source>
</evidence>
<dbReference type="InterPro" id="IPR044920">
    <property type="entry name" value="MnmG_C_subdom_sf"/>
</dbReference>
<keyword evidence="9 12" id="KW-0520">NAD</keyword>
<evidence type="ECO:0000313" key="15">
    <source>
        <dbReference type="Proteomes" id="UP001163821"/>
    </source>
</evidence>
<comment type="similarity">
    <text evidence="3 12">Belongs to the MnmG family.</text>
</comment>
<dbReference type="PROSITE" id="PS01280">
    <property type="entry name" value="GIDA_1"/>
    <property type="match status" value="1"/>
</dbReference>
<dbReference type="FunFam" id="1.10.150.570:FF:000001">
    <property type="entry name" value="tRNA uridine 5-carboxymethylaminomethyl modification enzyme MnmG"/>
    <property type="match status" value="1"/>
</dbReference>
<dbReference type="Pfam" id="PF13932">
    <property type="entry name" value="SAM_GIDA_C"/>
    <property type="match status" value="1"/>
</dbReference>
<dbReference type="PANTHER" id="PTHR11806:SF0">
    <property type="entry name" value="PROTEIN MTO1 HOMOLOG, MITOCHONDRIAL"/>
    <property type="match status" value="1"/>
</dbReference>
<dbReference type="Pfam" id="PF21680">
    <property type="entry name" value="GIDA_C_1st"/>
    <property type="match status" value="1"/>
</dbReference>
<dbReference type="FunFam" id="3.50.50.60:FF:000002">
    <property type="entry name" value="tRNA uridine 5-carboxymethylaminomethyl modification enzyme MnmG"/>
    <property type="match status" value="1"/>
</dbReference>
<evidence type="ECO:0000256" key="7">
    <source>
        <dbReference type="ARBA" id="ARBA00022694"/>
    </source>
</evidence>
<dbReference type="GO" id="GO:0005829">
    <property type="term" value="C:cytosol"/>
    <property type="evidence" value="ECO:0007669"/>
    <property type="project" value="TreeGrafter"/>
</dbReference>
<keyword evidence="7 12" id="KW-0819">tRNA processing</keyword>
<evidence type="ECO:0000256" key="1">
    <source>
        <dbReference type="ARBA" id="ARBA00001974"/>
    </source>
</evidence>
<dbReference type="InterPro" id="IPR040131">
    <property type="entry name" value="MnmG_N"/>
</dbReference>
<proteinExistence type="inferred from homology"/>
<name>A0AA41Y932_9BACT</name>
<sequence length="625" mass="70498">MLPYYDVIVVGGGHAGCEAAAAAANLGSKTLLITMDMGKYAQMSCNPAIGGIAKGQIVREIDALGGYTGIITDRTSIQFRMLNRSKGPAMWSPRCQSDRMRFSEMWRNELEKIKNLDLWQDAVVHLLIENGEVRGVKTQIGVEFKSKTVILTNGTFLNGLMHIGRAQMEGGRIGESSSYFISDQLAEAGFVTGRLKTGTPVRIDGRTIDFSKLTEQKGDEGHYKFSYLPKEKSSLQQRSCWITYTNEAVHNALEEGFNDSPMYNGTIQSTGPRYCPSIESKLVTFSEKPQHQLFLEPEGETTIEYYLNGFSSSLPWDVQYKALRLIPGLENARIFRPGYAIEYDYFDPTQLYHTLETKRIKNLFFAGQINGTTGYEEAAAQGLMAGINAHQKANGLSDFRLSRDEAYIGVLIDDLVTKGVDEPYRMFTSRAEYRILLRQDDADARLTPKGFELGLAKKERMDLLNEKVKLRDEIIQFVSDFSIKPQFINSLLEDKNTSPLKQGVKLKDIISRPQLCIFDLIEPIVPFKKFLKIIPAERFNEIVESAEILIKYSGYIEREKLMADKFNRLEHINIENKFDYESLHTISTEARQKLTKIQPKTIGQASRISGVSPADINVLLIMLGR</sequence>
<comment type="subcellular location">
    <subcellularLocation>
        <location evidence="12">Cytoplasm</location>
    </subcellularLocation>
</comment>
<dbReference type="PROSITE" id="PS01281">
    <property type="entry name" value="GIDA_2"/>
    <property type="match status" value="1"/>
</dbReference>
<evidence type="ECO:0000256" key="2">
    <source>
        <dbReference type="ARBA" id="ARBA00003717"/>
    </source>
</evidence>
<dbReference type="Gene3D" id="1.10.150.570">
    <property type="entry name" value="GidA associated domain, C-terminal subdomain"/>
    <property type="match status" value="1"/>
</dbReference>
<dbReference type="InterPro" id="IPR026904">
    <property type="entry name" value="MnmG_C"/>
</dbReference>
<dbReference type="GO" id="GO:0030488">
    <property type="term" value="P:tRNA methylation"/>
    <property type="evidence" value="ECO:0007669"/>
    <property type="project" value="TreeGrafter"/>
</dbReference>
<evidence type="ECO:0000256" key="12">
    <source>
        <dbReference type="HAMAP-Rule" id="MF_00129"/>
    </source>
</evidence>
<comment type="caution">
    <text evidence="14">The sequence shown here is derived from an EMBL/GenBank/DDBJ whole genome shotgun (WGS) entry which is preliminary data.</text>
</comment>
<dbReference type="InterPro" id="IPR004416">
    <property type="entry name" value="MnmG"/>
</dbReference>
<feature type="binding site" evidence="12">
    <location>
        <begin position="271"/>
        <end position="285"/>
    </location>
    <ligand>
        <name>NAD(+)</name>
        <dbReference type="ChEBI" id="CHEBI:57540"/>
    </ligand>
</feature>
<dbReference type="GO" id="GO:0002098">
    <property type="term" value="P:tRNA wobble uridine modification"/>
    <property type="evidence" value="ECO:0007669"/>
    <property type="project" value="InterPro"/>
</dbReference>
<dbReference type="SMART" id="SM01228">
    <property type="entry name" value="GIDA_assoc_3"/>
    <property type="match status" value="1"/>
</dbReference>
<dbReference type="HAMAP" id="MF_00129">
    <property type="entry name" value="MnmG_GidA"/>
    <property type="match status" value="1"/>
</dbReference>
<dbReference type="PANTHER" id="PTHR11806">
    <property type="entry name" value="GLUCOSE INHIBITED DIVISION PROTEIN A"/>
    <property type="match status" value="1"/>
</dbReference>
<dbReference type="EMBL" id="JAPAAF010000002">
    <property type="protein sequence ID" value="MCW0481465.1"/>
    <property type="molecule type" value="Genomic_DNA"/>
</dbReference>
<evidence type="ECO:0000259" key="13">
    <source>
        <dbReference type="SMART" id="SM01228"/>
    </source>
</evidence>
<evidence type="ECO:0000256" key="4">
    <source>
        <dbReference type="ARBA" id="ARBA00020461"/>
    </source>
</evidence>
<dbReference type="FunFam" id="3.50.50.60:FF:000010">
    <property type="entry name" value="tRNA uridine 5-carboxymethylaminomethyl modification enzyme MnmG"/>
    <property type="match status" value="1"/>
</dbReference>
<dbReference type="Pfam" id="PF01134">
    <property type="entry name" value="GIDA"/>
    <property type="match status" value="1"/>
</dbReference>
<comment type="cofactor">
    <cofactor evidence="1 12">
        <name>FAD</name>
        <dbReference type="ChEBI" id="CHEBI:57692"/>
    </cofactor>
</comment>
<evidence type="ECO:0000256" key="3">
    <source>
        <dbReference type="ARBA" id="ARBA00007653"/>
    </source>
</evidence>
<comment type="function">
    <text evidence="2 12">NAD-binding protein involved in the addition of a carboxymethylaminomethyl (cmnm) group at the wobble position (U34) of certain tRNAs, forming tRNA-cmnm(5)s(2)U34.</text>
</comment>
<keyword evidence="15" id="KW-1185">Reference proteome</keyword>
<evidence type="ECO:0000256" key="6">
    <source>
        <dbReference type="ARBA" id="ARBA00022630"/>
    </source>
</evidence>
<dbReference type="SUPFAM" id="SSF51905">
    <property type="entry name" value="FAD/NAD(P)-binding domain"/>
    <property type="match status" value="1"/>
</dbReference>
<keyword evidence="6 12" id="KW-0285">Flavoprotein</keyword>
<organism evidence="14 15">
    <name type="scientific">Gaoshiqia sediminis</name>
    <dbReference type="NCBI Taxonomy" id="2986998"/>
    <lineage>
        <taxon>Bacteria</taxon>
        <taxon>Pseudomonadati</taxon>
        <taxon>Bacteroidota</taxon>
        <taxon>Bacteroidia</taxon>
        <taxon>Marinilabiliales</taxon>
        <taxon>Prolixibacteraceae</taxon>
        <taxon>Gaoshiqia</taxon>
    </lineage>
</organism>
<evidence type="ECO:0000256" key="8">
    <source>
        <dbReference type="ARBA" id="ARBA00022827"/>
    </source>
</evidence>
<dbReference type="Gene3D" id="3.50.50.60">
    <property type="entry name" value="FAD/NAD(P)-binding domain"/>
    <property type="match status" value="2"/>
</dbReference>
<feature type="binding site" evidence="12">
    <location>
        <position position="368"/>
    </location>
    <ligand>
        <name>FAD</name>
        <dbReference type="ChEBI" id="CHEBI:57692"/>
    </ligand>
</feature>
<dbReference type="Gene3D" id="1.10.10.1800">
    <property type="entry name" value="tRNA uridine 5-carboxymethylaminomethyl modification enzyme MnmG/GidA"/>
    <property type="match status" value="1"/>
</dbReference>
<dbReference type="GO" id="GO:0050660">
    <property type="term" value="F:flavin adenine dinucleotide binding"/>
    <property type="evidence" value="ECO:0007669"/>
    <property type="project" value="UniProtKB-UniRule"/>
</dbReference>
<comment type="subunit">
    <text evidence="10 12">Homodimer. Heterotetramer of two MnmE and two MnmG subunits.</text>
</comment>
<evidence type="ECO:0000256" key="10">
    <source>
        <dbReference type="ARBA" id="ARBA00025948"/>
    </source>
</evidence>
<dbReference type="InterPro" id="IPR049312">
    <property type="entry name" value="GIDA_C_N"/>
</dbReference>
<reference evidence="14" key="1">
    <citation type="submission" date="2022-10" db="EMBL/GenBank/DDBJ databases">
        <title>Gaoshiqiia sediminis gen. nov., sp. nov., isolated from coastal sediment.</title>
        <authorList>
            <person name="Yu W.X."/>
            <person name="Mu D.S."/>
            <person name="Du J.Z."/>
            <person name="Liang Y.Q."/>
        </authorList>
    </citation>
    <scope>NUCLEOTIDE SEQUENCE</scope>
    <source>
        <strain evidence="14">A06</strain>
    </source>
</reference>
<dbReference type="InterPro" id="IPR036188">
    <property type="entry name" value="FAD/NAD-bd_sf"/>
</dbReference>